<accession>A0A9R1D5A6</accession>
<evidence type="ECO:0000256" key="4">
    <source>
        <dbReference type="ARBA" id="ARBA00022857"/>
    </source>
</evidence>
<sequence>MELISIAAEAENGVIGRDGELPWRSIPADKRQYRDRIAYSPVILGRRTFDSMREDLPGTAQIVLSRSESAFDVETAHHALGIDDAVATVGSLGSDHAYVIGGAGIYKLFQPVIDRMVLSRIPGEYDGDTYFPHWDPDDWTVVDRTSYDEFTLEEWVREQN</sequence>
<dbReference type="GO" id="GO:0006730">
    <property type="term" value="P:one-carbon metabolic process"/>
    <property type="evidence" value="ECO:0007669"/>
    <property type="project" value="UniProtKB-KW"/>
</dbReference>
<dbReference type="PROSITE" id="PS00075">
    <property type="entry name" value="DHFR_1"/>
    <property type="match status" value="1"/>
</dbReference>
<dbReference type="Pfam" id="PF00186">
    <property type="entry name" value="DHFR_1"/>
    <property type="match status" value="1"/>
</dbReference>
<dbReference type="PRINTS" id="PR00070">
    <property type="entry name" value="DHFR"/>
</dbReference>
<dbReference type="GO" id="GO:0046452">
    <property type="term" value="P:dihydrofolate metabolic process"/>
    <property type="evidence" value="ECO:0007669"/>
    <property type="project" value="TreeGrafter"/>
</dbReference>
<evidence type="ECO:0000256" key="6">
    <source>
        <dbReference type="RuleBase" id="RU004474"/>
    </source>
</evidence>
<proteinExistence type="inferred from homology"/>
<gene>
    <name evidence="8" type="ORF">KM295_11985</name>
</gene>
<evidence type="ECO:0000256" key="5">
    <source>
        <dbReference type="ARBA" id="ARBA00023002"/>
    </source>
</evidence>
<dbReference type="EMBL" id="JAHLKM010000018">
    <property type="protein sequence ID" value="MCQ4334184.1"/>
    <property type="molecule type" value="Genomic_DNA"/>
</dbReference>
<evidence type="ECO:0000313" key="9">
    <source>
        <dbReference type="Proteomes" id="UP001139494"/>
    </source>
</evidence>
<keyword evidence="3" id="KW-0554">One-carbon metabolism</keyword>
<dbReference type="CDD" id="cd00209">
    <property type="entry name" value="DHFR"/>
    <property type="match status" value="1"/>
</dbReference>
<dbReference type="InterPro" id="IPR024072">
    <property type="entry name" value="DHFR-like_dom_sf"/>
</dbReference>
<dbReference type="Proteomes" id="UP001139494">
    <property type="component" value="Unassembled WGS sequence"/>
</dbReference>
<comment type="caution">
    <text evidence="8">The sequence shown here is derived from an EMBL/GenBank/DDBJ whole genome shotgun (WGS) entry which is preliminary data.</text>
</comment>
<dbReference type="PROSITE" id="PS51330">
    <property type="entry name" value="DHFR_2"/>
    <property type="match status" value="1"/>
</dbReference>
<dbReference type="InterPro" id="IPR017925">
    <property type="entry name" value="DHFR_CS"/>
</dbReference>
<dbReference type="PIRSF" id="PIRSF000194">
    <property type="entry name" value="DHFR"/>
    <property type="match status" value="1"/>
</dbReference>
<dbReference type="AlphaFoldDB" id="A0A9R1D5A6"/>
<dbReference type="GO" id="GO:0005829">
    <property type="term" value="C:cytosol"/>
    <property type="evidence" value="ECO:0007669"/>
    <property type="project" value="TreeGrafter"/>
</dbReference>
<dbReference type="GO" id="GO:0046654">
    <property type="term" value="P:tetrahydrofolate biosynthetic process"/>
    <property type="evidence" value="ECO:0007669"/>
    <property type="project" value="InterPro"/>
</dbReference>
<evidence type="ECO:0000259" key="7">
    <source>
        <dbReference type="PROSITE" id="PS51330"/>
    </source>
</evidence>
<evidence type="ECO:0000256" key="1">
    <source>
        <dbReference type="ARBA" id="ARBA00004903"/>
    </source>
</evidence>
<protein>
    <recommendedName>
        <fullName evidence="2">dihydrofolate reductase</fullName>
        <ecNumber evidence="2">1.5.1.3</ecNumber>
    </recommendedName>
</protein>
<dbReference type="RefSeq" id="WP_256030221.1">
    <property type="nucleotide sequence ID" value="NZ_JAHLKM010000018.1"/>
</dbReference>
<keyword evidence="9" id="KW-1185">Reference proteome</keyword>
<keyword evidence="5" id="KW-0560">Oxidoreductase</keyword>
<name>A0A9R1D5A6_9EURY</name>
<feature type="domain" description="DHFR" evidence="7">
    <location>
        <begin position="2"/>
        <end position="160"/>
    </location>
</feature>
<dbReference type="InterPro" id="IPR012259">
    <property type="entry name" value="DHFR"/>
</dbReference>
<reference evidence="8" key="1">
    <citation type="journal article" date="2023" name="Front. Microbiol.">
        <title>Genomic-based phylogenetic and metabolic analyses of the genus Natronomonas, and description of Natronomonas aquatica sp. nov.</title>
        <authorList>
            <person name="Garcia-Roldan A."/>
            <person name="Duran-Viseras A."/>
            <person name="de la Haba R.R."/>
            <person name="Corral P."/>
            <person name="Sanchez-Porro C."/>
            <person name="Ventosa A."/>
        </authorList>
    </citation>
    <scope>NUCLEOTIDE SEQUENCE</scope>
    <source>
        <strain evidence="8">F2-12</strain>
    </source>
</reference>
<dbReference type="InterPro" id="IPR001796">
    <property type="entry name" value="DHFR_dom"/>
</dbReference>
<dbReference type="SUPFAM" id="SSF53597">
    <property type="entry name" value="Dihydrofolate reductase-like"/>
    <property type="match status" value="1"/>
</dbReference>
<organism evidence="8 9">
    <name type="scientific">Natronomonas aquatica</name>
    <dbReference type="NCBI Taxonomy" id="2841590"/>
    <lineage>
        <taxon>Archaea</taxon>
        <taxon>Methanobacteriati</taxon>
        <taxon>Methanobacteriota</taxon>
        <taxon>Stenosarchaea group</taxon>
        <taxon>Halobacteria</taxon>
        <taxon>Halobacteriales</taxon>
        <taxon>Natronomonadaceae</taxon>
        <taxon>Natronomonas</taxon>
    </lineage>
</organism>
<dbReference type="GO" id="GO:0050661">
    <property type="term" value="F:NADP binding"/>
    <property type="evidence" value="ECO:0007669"/>
    <property type="project" value="InterPro"/>
</dbReference>
<evidence type="ECO:0000256" key="2">
    <source>
        <dbReference type="ARBA" id="ARBA00012856"/>
    </source>
</evidence>
<keyword evidence="4" id="KW-0521">NADP</keyword>
<evidence type="ECO:0000313" key="8">
    <source>
        <dbReference type="EMBL" id="MCQ4334184.1"/>
    </source>
</evidence>
<dbReference type="PANTHER" id="PTHR48069:SF3">
    <property type="entry name" value="DIHYDROFOLATE REDUCTASE"/>
    <property type="match status" value="1"/>
</dbReference>
<dbReference type="GO" id="GO:0004146">
    <property type="term" value="F:dihydrofolate reductase activity"/>
    <property type="evidence" value="ECO:0007669"/>
    <property type="project" value="UniProtKB-EC"/>
</dbReference>
<comment type="similarity">
    <text evidence="6">Belongs to the dihydrofolate reductase family.</text>
</comment>
<comment type="pathway">
    <text evidence="1">Cofactor biosynthesis; tetrahydrofolate biosynthesis; 5,6,7,8-tetrahydrofolate from 7,8-dihydrofolate: step 1/1.</text>
</comment>
<evidence type="ECO:0000256" key="3">
    <source>
        <dbReference type="ARBA" id="ARBA00022563"/>
    </source>
</evidence>
<dbReference type="EC" id="1.5.1.3" evidence="2"/>
<dbReference type="GO" id="GO:0046655">
    <property type="term" value="P:folic acid metabolic process"/>
    <property type="evidence" value="ECO:0007669"/>
    <property type="project" value="TreeGrafter"/>
</dbReference>
<dbReference type="Gene3D" id="3.40.430.10">
    <property type="entry name" value="Dihydrofolate Reductase, subunit A"/>
    <property type="match status" value="1"/>
</dbReference>
<dbReference type="PANTHER" id="PTHR48069">
    <property type="entry name" value="DIHYDROFOLATE REDUCTASE"/>
    <property type="match status" value="1"/>
</dbReference>